<keyword evidence="5" id="KW-0328">Glycosyltransferase</keyword>
<dbReference type="Proteomes" id="UP000516349">
    <property type="component" value="Chromosome"/>
</dbReference>
<reference evidence="5 6" key="1">
    <citation type="submission" date="2020-08" db="EMBL/GenBank/DDBJ databases">
        <title>Complete genome sequence of Entomobacter blattae G55GP.</title>
        <authorList>
            <person name="Poehlein A."/>
            <person name="Guzman J."/>
            <person name="Daniel R."/>
            <person name="Vilcinskas A."/>
        </authorList>
    </citation>
    <scope>NUCLEOTIDE SEQUENCE [LARGE SCALE GENOMIC DNA]</scope>
    <source>
        <strain evidence="5 6">G55GP</strain>
    </source>
</reference>
<proteinExistence type="predicted"/>
<evidence type="ECO:0000259" key="3">
    <source>
        <dbReference type="Pfam" id="PF00534"/>
    </source>
</evidence>
<accession>A0A7H1NQZ7</accession>
<feature type="compositionally biased region" description="Basic and acidic residues" evidence="2">
    <location>
        <begin position="503"/>
        <end position="531"/>
    </location>
</feature>
<dbReference type="InterPro" id="IPR022623">
    <property type="entry name" value="Glyco_trans_4"/>
</dbReference>
<dbReference type="CDD" id="cd03818">
    <property type="entry name" value="GT4_ExpC-like"/>
    <property type="match status" value="1"/>
</dbReference>
<organism evidence="5 6">
    <name type="scientific">Entomobacter blattae</name>
    <dbReference type="NCBI Taxonomy" id="2762277"/>
    <lineage>
        <taxon>Bacteria</taxon>
        <taxon>Pseudomonadati</taxon>
        <taxon>Pseudomonadota</taxon>
        <taxon>Alphaproteobacteria</taxon>
        <taxon>Acetobacterales</taxon>
        <taxon>Acetobacteraceae</taxon>
        <taxon>Entomobacter</taxon>
    </lineage>
</organism>
<keyword evidence="1 5" id="KW-0808">Transferase</keyword>
<feature type="compositionally biased region" description="Low complexity" evidence="2">
    <location>
        <begin position="565"/>
        <end position="589"/>
    </location>
</feature>
<dbReference type="GO" id="GO:0009103">
    <property type="term" value="P:lipopolysaccharide biosynthetic process"/>
    <property type="evidence" value="ECO:0007669"/>
    <property type="project" value="TreeGrafter"/>
</dbReference>
<feature type="compositionally biased region" description="Low complexity" evidence="2">
    <location>
        <begin position="467"/>
        <end position="486"/>
    </location>
</feature>
<keyword evidence="6" id="KW-1185">Reference proteome</keyword>
<evidence type="ECO:0000313" key="6">
    <source>
        <dbReference type="Proteomes" id="UP000516349"/>
    </source>
</evidence>
<dbReference type="GO" id="GO:0102710">
    <property type="term" value="F:D-inositol-3-phosphate glycosyltransferase activity"/>
    <property type="evidence" value="ECO:0007669"/>
    <property type="project" value="UniProtKB-EC"/>
</dbReference>
<dbReference type="InterPro" id="IPR001296">
    <property type="entry name" value="Glyco_trans_1"/>
</dbReference>
<dbReference type="PANTHER" id="PTHR46401">
    <property type="entry name" value="GLYCOSYLTRANSFERASE WBBK-RELATED"/>
    <property type="match status" value="1"/>
</dbReference>
<gene>
    <name evidence="5" type="primary">mshA_4</name>
    <name evidence="5" type="ORF">JGUZn3_09760</name>
</gene>
<dbReference type="PANTHER" id="PTHR46401:SF2">
    <property type="entry name" value="GLYCOSYLTRANSFERASE WBBK-RELATED"/>
    <property type="match status" value="1"/>
</dbReference>
<feature type="compositionally biased region" description="Low complexity" evidence="2">
    <location>
        <begin position="538"/>
        <end position="558"/>
    </location>
</feature>
<dbReference type="RefSeq" id="WP_203414550.1">
    <property type="nucleotide sequence ID" value="NZ_CP060244.1"/>
</dbReference>
<feature type="domain" description="Glycosyl transferase family 1" evidence="3">
    <location>
        <begin position="213"/>
        <end position="383"/>
    </location>
</feature>
<evidence type="ECO:0000256" key="1">
    <source>
        <dbReference type="ARBA" id="ARBA00022679"/>
    </source>
</evidence>
<sequence length="673" mass="73822">MRYLFIHQNFPGQFLHIIRHLLAKGDNEIVFISMPSNTQMEQVRHAVYRLNLPPHRQETVHPAANEFDLAMRRAEQVAITATNIKNLGFEPDIIIGHEGWGELLNISDVFPGVPVLGYFEFFYHTDRNDVGFDPEFPMHSASFPNVRSKNGVNLLALQNPVYGQTPTRFQLETYPEWARDKITILREGVDLELCYPDPTVKKKDFVFEGEVFSPNTKLVTYVSRNFEPYRGFNKFMRALPKILEEREDVQVVLVGGDSVSYGSRLPNGTWREMMMNEVGSKLDLSRVHFFSKVPYSEFCRLLQRSDAHVYLTYPFVVSWSLREALASGCSVIASATAPVEELITHMENGYLVPFHEPEKIAEGVLTVLNDQLLAHKISKNARSYAETHLSLADYLRNYDTLINRVIEEGRAARGSHEEPAGVSAPPPIPEPSPVEAVMPEGAQPVAEPPASETAKKPAVVVMSVSSKSSKPAAPAPQPTAESSPTAELSPPPEQMALKALALKKPEEEKSELKKSEDGKREEKQDVSKEKPAVGPLVGSPESSSGKSSVGSSVRSSGSSKRDSQDSSASFSSDSSSADSSSADLQAISSEPPAKPIVSSPKTSELFEGDAAFSSTSPKDATPKGARSEVTSPEIASPEVTGPEGGKAEAFKRSVKMSKAKKPVKKGNKIGEQR</sequence>
<feature type="region of interest" description="Disordered" evidence="2">
    <location>
        <begin position="412"/>
        <end position="436"/>
    </location>
</feature>
<feature type="region of interest" description="Disordered" evidence="2">
    <location>
        <begin position="467"/>
        <end position="673"/>
    </location>
</feature>
<protein>
    <submittedName>
        <fullName evidence="5">D-inositol-3-phosphate glycosyltransferase</fullName>
        <ecNumber evidence="5">2.4.1.250</ecNumber>
    </submittedName>
</protein>
<dbReference type="SUPFAM" id="SSF53756">
    <property type="entry name" value="UDP-Glycosyltransferase/glycogen phosphorylase"/>
    <property type="match status" value="1"/>
</dbReference>
<dbReference type="KEGG" id="ebla:JGUZn3_09760"/>
<dbReference type="EMBL" id="CP060244">
    <property type="protein sequence ID" value="QNT78207.1"/>
    <property type="molecule type" value="Genomic_DNA"/>
</dbReference>
<evidence type="ECO:0000256" key="2">
    <source>
        <dbReference type="SAM" id="MobiDB-lite"/>
    </source>
</evidence>
<dbReference type="Pfam" id="PF00534">
    <property type="entry name" value="Glycos_transf_1"/>
    <property type="match status" value="1"/>
</dbReference>
<evidence type="ECO:0000259" key="4">
    <source>
        <dbReference type="Pfam" id="PF12000"/>
    </source>
</evidence>
<dbReference type="Pfam" id="PF12000">
    <property type="entry name" value="Glyco_trans_4_3"/>
    <property type="match status" value="1"/>
</dbReference>
<feature type="compositionally biased region" description="Basic residues" evidence="2">
    <location>
        <begin position="652"/>
        <end position="667"/>
    </location>
</feature>
<name>A0A7H1NQZ7_9PROT</name>
<dbReference type="Gene3D" id="3.40.50.2000">
    <property type="entry name" value="Glycogen Phosphorylase B"/>
    <property type="match status" value="1"/>
</dbReference>
<evidence type="ECO:0000313" key="5">
    <source>
        <dbReference type="EMBL" id="QNT78207.1"/>
    </source>
</evidence>
<feature type="domain" description="Glycosyl transferase family 4" evidence="4">
    <location>
        <begin position="26"/>
        <end position="192"/>
    </location>
</feature>
<dbReference type="AlphaFoldDB" id="A0A7H1NQZ7"/>
<dbReference type="EC" id="2.4.1.250" evidence="5"/>